<dbReference type="InterPro" id="IPR028087">
    <property type="entry name" value="Tad_N"/>
</dbReference>
<dbReference type="EMBL" id="QJTE01000004">
    <property type="protein sequence ID" value="PYE82336.1"/>
    <property type="molecule type" value="Genomic_DNA"/>
</dbReference>
<evidence type="ECO:0000259" key="2">
    <source>
        <dbReference type="Pfam" id="PF13400"/>
    </source>
</evidence>
<dbReference type="RefSeq" id="WP_110815003.1">
    <property type="nucleotide sequence ID" value="NZ_QJTE01000004.1"/>
</dbReference>
<keyword evidence="1" id="KW-1133">Transmembrane helix</keyword>
<dbReference type="InterPro" id="IPR036465">
    <property type="entry name" value="vWFA_dom_sf"/>
</dbReference>
<reference evidence="3 4" key="1">
    <citation type="submission" date="2018-06" db="EMBL/GenBank/DDBJ databases">
        <title>Genomic Encyclopedia of Type Strains, Phase III (KMG-III): the genomes of soil and plant-associated and newly described type strains.</title>
        <authorList>
            <person name="Whitman W."/>
        </authorList>
    </citation>
    <scope>NUCLEOTIDE SEQUENCE [LARGE SCALE GENOMIC DNA]</scope>
    <source>
        <strain evidence="3 4">CECT 9025</strain>
    </source>
</reference>
<dbReference type="Pfam" id="PF13400">
    <property type="entry name" value="Tad"/>
    <property type="match status" value="1"/>
</dbReference>
<evidence type="ECO:0000313" key="3">
    <source>
        <dbReference type="EMBL" id="PYE82336.1"/>
    </source>
</evidence>
<protein>
    <submittedName>
        <fullName evidence="3">Flp pilus assembly protein TadG</fullName>
    </submittedName>
</protein>
<organism evidence="3 4">
    <name type="scientific">Pseudoroseicyclus aestuarii</name>
    <dbReference type="NCBI Taxonomy" id="1795041"/>
    <lineage>
        <taxon>Bacteria</taxon>
        <taxon>Pseudomonadati</taxon>
        <taxon>Pseudomonadota</taxon>
        <taxon>Alphaproteobacteria</taxon>
        <taxon>Rhodobacterales</taxon>
        <taxon>Paracoccaceae</taxon>
        <taxon>Pseudoroseicyclus</taxon>
    </lineage>
</organism>
<dbReference type="SUPFAM" id="SSF53300">
    <property type="entry name" value="vWA-like"/>
    <property type="match status" value="1"/>
</dbReference>
<comment type="caution">
    <text evidence="3">The sequence shown here is derived from an EMBL/GenBank/DDBJ whole genome shotgun (WGS) entry which is preliminary data.</text>
</comment>
<dbReference type="Proteomes" id="UP000248311">
    <property type="component" value="Unassembled WGS sequence"/>
</dbReference>
<accession>A0A318SNR9</accession>
<keyword evidence="1" id="KW-0472">Membrane</keyword>
<keyword evidence="4" id="KW-1185">Reference proteome</keyword>
<dbReference type="OrthoDB" id="7522752at2"/>
<feature type="transmembrane region" description="Helical" evidence="1">
    <location>
        <begin position="31"/>
        <end position="50"/>
    </location>
</feature>
<dbReference type="AlphaFoldDB" id="A0A318SNR9"/>
<name>A0A318SNR9_9RHOB</name>
<dbReference type="Gene3D" id="3.40.50.410">
    <property type="entry name" value="von Willebrand factor, type A domain"/>
    <property type="match status" value="1"/>
</dbReference>
<gene>
    <name evidence="3" type="ORF">DFP88_10489</name>
</gene>
<evidence type="ECO:0000256" key="1">
    <source>
        <dbReference type="SAM" id="Phobius"/>
    </source>
</evidence>
<proteinExistence type="predicted"/>
<evidence type="ECO:0000313" key="4">
    <source>
        <dbReference type="Proteomes" id="UP000248311"/>
    </source>
</evidence>
<feature type="domain" description="Putative Flp pilus-assembly TadG-like N-terminal" evidence="2">
    <location>
        <begin position="29"/>
        <end position="74"/>
    </location>
</feature>
<sequence length="545" mass="59669">MRLARRPAKATRPQGLLPALRRLAQDQSGSMVIFALFLLVCMLMLVGFGIDIVNFEAKRVRLQSVLDRAVLAAADLDQRQDPEAVVRDWFAKAGVEGSLQSVEVSSSLNERTVTATASLSMNTLFMDMLGIGTLTVPASGTAREMVSDVEISLVLDISGSMGRDGKLPRLRRAAQEFTQTVFAGVRQDRLSVSVVPYASNVNLGPDLAAALGARSDVTSSFCLHIPTGAYGSTRLPGGGSPVHDAFFDYRGIGYGIEPNNRLNDILRGRASIERQCPTDARSEVLPFSSDERAVDWHIQYLQAGPAHRPENQTSIEMGARWGVALLDPSARGAAEALIARNRVSRSMRGRPLDYDASNTLKVMVLMTDGENTTSYALADSLLYDNSDVYLSGRQVLAEDQEYRDTDGDGAWHERFFDPAARHWTHDGGAGRLTWAGVFDRMTQADQAYYLRYLQYERPEYYYPWALGITPVTPATKNARLAQVCDAAKAQGILIFAVGFEVSDEAAGIMRDCASSDSHFYRVEGVQIESAFSTIASTINALRLVE</sequence>
<keyword evidence="1" id="KW-0812">Transmembrane</keyword>